<protein>
    <recommendedName>
        <fullName evidence="3">THO complex subunit 2</fullName>
    </recommendedName>
</protein>
<reference evidence="9 10" key="1">
    <citation type="submission" date="2020-05" db="EMBL/GenBank/DDBJ databases">
        <authorList>
            <person name="Casaregola S."/>
            <person name="Devillers H."/>
            <person name="Grondin C."/>
        </authorList>
    </citation>
    <scope>NUCLEOTIDE SEQUENCE [LARGE SCALE GENOMIC DNA]</scope>
    <source>
        <strain evidence="9 10">CLIB 1767</strain>
    </source>
</reference>
<feature type="region of interest" description="Disordered" evidence="5">
    <location>
        <begin position="1399"/>
        <end position="1581"/>
    </location>
</feature>
<keyword evidence="4" id="KW-0539">Nucleus</keyword>
<dbReference type="RefSeq" id="XP_041404336.1">
    <property type="nucleotide sequence ID" value="XM_041548402.1"/>
</dbReference>
<evidence type="ECO:0000256" key="1">
    <source>
        <dbReference type="ARBA" id="ARBA00004123"/>
    </source>
</evidence>
<dbReference type="PANTHER" id="PTHR21597:SF0">
    <property type="entry name" value="THO COMPLEX SUBUNIT 2"/>
    <property type="match status" value="1"/>
</dbReference>
<feature type="compositionally biased region" description="Polar residues" evidence="5">
    <location>
        <begin position="1409"/>
        <end position="1419"/>
    </location>
</feature>
<feature type="compositionally biased region" description="Basic and acidic residues" evidence="5">
    <location>
        <begin position="1420"/>
        <end position="1446"/>
    </location>
</feature>
<evidence type="ECO:0000259" key="8">
    <source>
        <dbReference type="Pfam" id="PF16134"/>
    </source>
</evidence>
<evidence type="ECO:0000256" key="3">
    <source>
        <dbReference type="ARBA" id="ARBA00019596"/>
    </source>
</evidence>
<dbReference type="Pfam" id="PF16134">
    <property type="entry name" value="THOC2_N"/>
    <property type="match status" value="1"/>
</dbReference>
<feature type="compositionally biased region" description="Basic and acidic residues" evidence="5">
    <location>
        <begin position="1516"/>
        <end position="1538"/>
    </location>
</feature>
<feature type="compositionally biased region" description="Polar residues" evidence="5">
    <location>
        <begin position="1569"/>
        <end position="1581"/>
    </location>
</feature>
<comment type="subcellular location">
    <subcellularLocation>
        <location evidence="1">Nucleus</location>
    </subcellularLocation>
</comment>
<dbReference type="GeneID" id="64855422"/>
<evidence type="ECO:0000256" key="2">
    <source>
        <dbReference type="ARBA" id="ARBA00007857"/>
    </source>
</evidence>
<feature type="compositionally biased region" description="Low complexity" evidence="5">
    <location>
        <begin position="1470"/>
        <end position="1480"/>
    </location>
</feature>
<dbReference type="InterPro" id="IPR021726">
    <property type="entry name" value="THO_THOC2_N"/>
</dbReference>
<dbReference type="Pfam" id="PF11732">
    <property type="entry name" value="Thoc2"/>
    <property type="match status" value="1"/>
</dbReference>
<dbReference type="InterPro" id="IPR021418">
    <property type="entry name" value="THO_THOC2_C"/>
</dbReference>
<dbReference type="InterPro" id="IPR032302">
    <property type="entry name" value="THOC2_N"/>
</dbReference>
<feature type="domain" description="THO complex subunit 2 N-terminal" evidence="8">
    <location>
        <begin position="42"/>
        <end position="640"/>
    </location>
</feature>
<comment type="caution">
    <text evidence="9">The sequence shown here is derived from an EMBL/GenBank/DDBJ whole genome shotgun (WGS) entry which is preliminary data.</text>
</comment>
<evidence type="ECO:0000256" key="4">
    <source>
        <dbReference type="ARBA" id="ARBA00023242"/>
    </source>
</evidence>
<organism evidence="9 10">
    <name type="scientific">Maudiozyma barnettii</name>
    <dbReference type="NCBI Taxonomy" id="61262"/>
    <lineage>
        <taxon>Eukaryota</taxon>
        <taxon>Fungi</taxon>
        <taxon>Dikarya</taxon>
        <taxon>Ascomycota</taxon>
        <taxon>Saccharomycotina</taxon>
        <taxon>Saccharomycetes</taxon>
        <taxon>Saccharomycetales</taxon>
        <taxon>Saccharomycetaceae</taxon>
        <taxon>Maudiozyma</taxon>
    </lineage>
</organism>
<name>A0A8H2VBN5_9SACH</name>
<feature type="compositionally biased region" description="Low complexity" evidence="5">
    <location>
        <begin position="1540"/>
        <end position="1556"/>
    </location>
</feature>
<dbReference type="Pfam" id="PF11262">
    <property type="entry name" value="Tho2"/>
    <property type="match status" value="2"/>
</dbReference>
<dbReference type="GO" id="GO:0006397">
    <property type="term" value="P:mRNA processing"/>
    <property type="evidence" value="ECO:0007669"/>
    <property type="project" value="InterPro"/>
</dbReference>
<comment type="similarity">
    <text evidence="2">Belongs to the THOC2 family.</text>
</comment>
<gene>
    <name evidence="9" type="ORF">KABA2_01S10450</name>
</gene>
<feature type="domain" description="THO complex subunitTHOC2 C-terminal" evidence="6">
    <location>
        <begin position="921"/>
        <end position="1087"/>
    </location>
</feature>
<evidence type="ECO:0000313" key="9">
    <source>
        <dbReference type="EMBL" id="CAB4252298.1"/>
    </source>
</evidence>
<dbReference type="EMBL" id="CAEFZW010000001">
    <property type="protein sequence ID" value="CAB4252298.1"/>
    <property type="molecule type" value="Genomic_DNA"/>
</dbReference>
<dbReference type="InterPro" id="IPR040007">
    <property type="entry name" value="Tho2"/>
</dbReference>
<dbReference type="GO" id="GO:0003729">
    <property type="term" value="F:mRNA binding"/>
    <property type="evidence" value="ECO:0007669"/>
    <property type="project" value="TreeGrafter"/>
</dbReference>
<dbReference type="PANTHER" id="PTHR21597">
    <property type="entry name" value="THO2 PROTEIN"/>
    <property type="match status" value="1"/>
</dbReference>
<dbReference type="Proteomes" id="UP000644660">
    <property type="component" value="Unassembled WGS sequence"/>
</dbReference>
<feature type="compositionally biased region" description="Polar residues" evidence="5">
    <location>
        <begin position="1452"/>
        <end position="1461"/>
    </location>
</feature>
<proteinExistence type="inferred from homology"/>
<accession>A0A8H2VBN5</accession>
<evidence type="ECO:0000313" key="10">
    <source>
        <dbReference type="Proteomes" id="UP000644660"/>
    </source>
</evidence>
<evidence type="ECO:0000256" key="5">
    <source>
        <dbReference type="SAM" id="MobiDB-lite"/>
    </source>
</evidence>
<dbReference type="OrthoDB" id="29024at2759"/>
<feature type="region of interest" description="Disordered" evidence="5">
    <location>
        <begin position="1238"/>
        <end position="1266"/>
    </location>
</feature>
<feature type="domain" description="THO complex subunitTHOC2 N-terminal" evidence="7">
    <location>
        <begin position="642"/>
        <end position="716"/>
    </location>
</feature>
<feature type="domain" description="THO complex subunitTHOC2 C-terminal" evidence="6">
    <location>
        <begin position="1100"/>
        <end position="1176"/>
    </location>
</feature>
<feature type="compositionally biased region" description="Basic and acidic residues" evidence="5">
    <location>
        <begin position="1238"/>
        <end position="1256"/>
    </location>
</feature>
<evidence type="ECO:0000259" key="7">
    <source>
        <dbReference type="Pfam" id="PF11732"/>
    </source>
</evidence>
<feature type="region of interest" description="Disordered" evidence="5">
    <location>
        <begin position="350"/>
        <end position="381"/>
    </location>
</feature>
<dbReference type="GO" id="GO:0006406">
    <property type="term" value="P:mRNA export from nucleus"/>
    <property type="evidence" value="ECO:0007669"/>
    <property type="project" value="InterPro"/>
</dbReference>
<feature type="compositionally biased region" description="Basic and acidic residues" evidence="5">
    <location>
        <begin position="367"/>
        <end position="381"/>
    </location>
</feature>
<feature type="compositionally biased region" description="Polar residues" evidence="5">
    <location>
        <begin position="1491"/>
        <end position="1506"/>
    </location>
</feature>
<dbReference type="GO" id="GO:0000445">
    <property type="term" value="C:THO complex part of transcription export complex"/>
    <property type="evidence" value="ECO:0007669"/>
    <property type="project" value="TreeGrafter"/>
</dbReference>
<evidence type="ECO:0000259" key="6">
    <source>
        <dbReference type="Pfam" id="PF11262"/>
    </source>
</evidence>
<sequence length="1581" mass="182721">MSLSLIDRLNNLAKQQQQILFPSSKGTILSSDYITGDVKQWENLLKDFQAIEDDTDRAQWLRTFFLELFQNLFATTSTLTVSIDEIASFINNLTKTPPTRSHLSIASMVGKSFIATMSSIPETSTHEDILIELVKKSTRIHSEVFKFSWLSSKLTSRAQTQLLRHLLKKSKYEITKFNLLAESSIGFSELVMLYLTAYNDENKMQKVQWYIQEATFICGKYSLDSARCLDIFLSISSCYIVNHYHFLIEYLSHTSLITHDKFDINLNQILCFNLDKRDAESLVAYTDMCAILTKAKLLDGQLLYHNVQPSTEILERMISDEEDRLEKESMKGIDNPLAMASALTTDEDDDFDVRRNKKTGNPASHGDNVDKTTTEIKKESDLESLSTSPRKIVLLKSLLSHGCIEDAFLIINHHPKCVLLDNEISKLVARIFEYIIYHLYSSTVFKSSTELSAPQKLITENEQTLSTKPRLITEEMSPNIKTTLSLNSRTVFYFQEWCDGIQQISNIDELFEKSHLLFSLIGFELAKSESLLCQICRIAINDINNKSMDDNTKIDEWMNYFRKFIFPTVPLLGVNPTLSNQIYCLMKLFPFEKRYFLYNEMITKLSQDVLPLRMASNKAERDLRSILKALSIDTISKEARKLSNLVSSNPLATLIPVVKQIENYDKVSDLVVYSTRYYNDFAYDVLQYVLLLRLTQPRSAIQDDGINESMWAQRLSIFIAGLSSECPQMDISNIIIFIIKKLHEGNPIATSILKQLLNKVAGIRDLNEVNNNIILMLNSGEPLKYEARKLIFDTRDSHKERASNLVSLFQKEHSITEIIILLYNLKLKTNINNDHYKILSTRSDDLNTLLWSFIELIKFCSNNKEFVDNVSSFDSLHDLHHISVPWICHIWRDFSDKNRENSIIDLEKVLEKGHFIHINFNNIERSLFIKFWRLSLYDIYQDESLYDLENKKLEKELTAQDLSSRKKKSMLQKKENLQNAMEEHGKIILENSKHLLPFYEKWIANDNEENILEFIQCCIVPRVIFSPSDAIFATHFIFYGFNIDYILRLLDCFMKSNILNTLLFSATISEAGNLGIFIETFLLTLEKKRQADELSDIQKRNLYNINTSMIDQIIDLLQEKNYMSIRNGIEFMKHVSNVFPVIDAQVELLIAALEHNLTSEEREDIKLPINALIGHLKARLRKQHIPLIEFCKLNEEEEKVKEEHDAEQVEIDEYVRIIENEKKQTELRRKLELNKKNREFGAERNKPDTEGTNHENDVDDIYQEGEKDSRPRELNWSLGRVFRSMSEMIYHLKMNNIKEVTNTIKDDKMSNTVANCMGSTMPTDEFRNIVYSTVKDFYKSLIRYDNNPEFVSRLAEIREACNLLSQKPSETIADMYAEDSERATPNISRYNATAPLVKSAASRTKIASKPSNDLYGTTRNDSKSVGRDETRFNRSGDRYKKIDKVSHGSKQHPYQSRQQLNGPDRQQGYNRNNNTDNNVRNVKRELPTGPEGSTTNKKPRNDTGNFKKNARYTPKSQDEQLYQKDSRNNNANNDDRGRYKSSFNKSKSSTNVTKKFGSAPPKPHLPQGPRNQSSSGSRYQK</sequence>
<keyword evidence="10" id="KW-1185">Reference proteome</keyword>